<dbReference type="AlphaFoldDB" id="A0A7Z2T8G0"/>
<proteinExistence type="predicted"/>
<organism evidence="1 2">
    <name type="scientific">Vibrio astriarenae</name>
    <dbReference type="NCBI Taxonomy" id="1481923"/>
    <lineage>
        <taxon>Bacteria</taxon>
        <taxon>Pseudomonadati</taxon>
        <taxon>Pseudomonadota</taxon>
        <taxon>Gammaproteobacteria</taxon>
        <taxon>Vibrionales</taxon>
        <taxon>Vibrionaceae</taxon>
        <taxon>Vibrio</taxon>
    </lineage>
</organism>
<evidence type="ECO:0000313" key="2">
    <source>
        <dbReference type="Proteomes" id="UP000464262"/>
    </source>
</evidence>
<dbReference type="EMBL" id="CP047476">
    <property type="protein sequence ID" value="QIA66161.1"/>
    <property type="molecule type" value="Genomic_DNA"/>
</dbReference>
<protein>
    <submittedName>
        <fullName evidence="1">Uncharacterized protein</fullName>
    </submittedName>
</protein>
<accession>A0A7Z2T8G0</accession>
<keyword evidence="2" id="KW-1185">Reference proteome</keyword>
<name>A0A7Z2T8G0_9VIBR</name>
<gene>
    <name evidence="1" type="ORF">GT360_17450</name>
</gene>
<sequence length="104" mass="12131">MKKFNHVGIPTQQTHENETLNAEIGVFTTDFEQSENKIEWLRFLEDSPMPEELKNTAHVAYEVDDLDAELQGKKVLIEPFYANEKLRIAFVMEDEAPIELMQYV</sequence>
<dbReference type="KEGG" id="vas:GT360_17450"/>
<dbReference type="Proteomes" id="UP000464262">
    <property type="component" value="Chromosome 2"/>
</dbReference>
<reference evidence="1 2" key="1">
    <citation type="submission" date="2020-01" db="EMBL/GenBank/DDBJ databases">
        <title>Whole genome and functional gene identification of agarase of Vibrio HN897.</title>
        <authorList>
            <person name="Liu Y."/>
            <person name="Zhao Z."/>
        </authorList>
    </citation>
    <scope>NUCLEOTIDE SEQUENCE [LARGE SCALE GENOMIC DNA]</scope>
    <source>
        <strain evidence="1 2">HN897</strain>
    </source>
</reference>
<evidence type="ECO:0000313" key="1">
    <source>
        <dbReference type="EMBL" id="QIA66161.1"/>
    </source>
</evidence>